<evidence type="ECO:0000313" key="1">
    <source>
        <dbReference type="EMBL" id="SBP87150.1"/>
    </source>
</evidence>
<evidence type="ECO:0008006" key="3">
    <source>
        <dbReference type="Google" id="ProtNLM"/>
    </source>
</evidence>
<protein>
    <recommendedName>
        <fullName evidence="3">Transposase</fullName>
    </recommendedName>
</protein>
<dbReference type="EMBL" id="FLMQ01000045">
    <property type="protein sequence ID" value="SBP87150.1"/>
    <property type="molecule type" value="Genomic_DNA"/>
</dbReference>
<keyword evidence="2" id="KW-1185">Reference proteome</keyword>
<reference evidence="1 2" key="1">
    <citation type="submission" date="2016-06" db="EMBL/GenBank/DDBJ databases">
        <authorList>
            <person name="Kjaerup R.B."/>
            <person name="Dalgaard T.S."/>
            <person name="Juul-Madsen H.R."/>
        </authorList>
    </citation>
    <scope>NUCLEOTIDE SEQUENCE [LARGE SCALE GENOMIC DNA]</scope>
    <source>
        <strain evidence="1 2">DSM 16361</strain>
    </source>
</reference>
<gene>
    <name evidence="1" type="ORF">THIARS_50398</name>
</gene>
<dbReference type="Proteomes" id="UP000214566">
    <property type="component" value="Unassembled WGS sequence"/>
</dbReference>
<name>A0A238D1T6_THIDL</name>
<dbReference type="RefSeq" id="WP_186436559.1">
    <property type="nucleotide sequence ID" value="NZ_LT592170.1"/>
</dbReference>
<proteinExistence type="predicted"/>
<dbReference type="AlphaFoldDB" id="A0A238D1T6"/>
<organism evidence="1 2">
    <name type="scientific">Thiomonas delicata</name>
    <name type="common">Thiomonas cuprina</name>
    <dbReference type="NCBI Taxonomy" id="364030"/>
    <lineage>
        <taxon>Bacteria</taxon>
        <taxon>Pseudomonadati</taxon>
        <taxon>Pseudomonadota</taxon>
        <taxon>Betaproteobacteria</taxon>
        <taxon>Burkholderiales</taxon>
        <taxon>Thiomonas</taxon>
    </lineage>
</organism>
<evidence type="ECO:0000313" key="2">
    <source>
        <dbReference type="Proteomes" id="UP000214566"/>
    </source>
</evidence>
<sequence>MNILRSLFNYLFGSSDDTAQDVMRLAVRATSLYELEHMLQDWERRSVRAL</sequence>
<accession>A0A238D1T6</accession>